<dbReference type="EMBL" id="JBFARM010000020">
    <property type="protein sequence ID" value="MEV4292763.1"/>
    <property type="molecule type" value="Genomic_DNA"/>
</dbReference>
<dbReference type="Proteomes" id="UP001552427">
    <property type="component" value="Unassembled WGS sequence"/>
</dbReference>
<dbReference type="RefSeq" id="WP_364463360.1">
    <property type="nucleotide sequence ID" value="NZ_JBFARM010000020.1"/>
</dbReference>
<reference evidence="1 2" key="1">
    <citation type="submission" date="2024-06" db="EMBL/GenBank/DDBJ databases">
        <title>The Natural Products Discovery Center: Release of the First 8490 Sequenced Strains for Exploring Actinobacteria Biosynthetic Diversity.</title>
        <authorList>
            <person name="Kalkreuter E."/>
            <person name="Kautsar S.A."/>
            <person name="Yang D."/>
            <person name="Bader C.D."/>
            <person name="Teijaro C.N."/>
            <person name="Fluegel L."/>
            <person name="Davis C.M."/>
            <person name="Simpson J.R."/>
            <person name="Lauterbach L."/>
            <person name="Steele A.D."/>
            <person name="Gui C."/>
            <person name="Meng S."/>
            <person name="Li G."/>
            <person name="Viehrig K."/>
            <person name="Ye F."/>
            <person name="Su P."/>
            <person name="Kiefer A.F."/>
            <person name="Nichols A."/>
            <person name="Cepeda A.J."/>
            <person name="Yan W."/>
            <person name="Fan B."/>
            <person name="Jiang Y."/>
            <person name="Adhikari A."/>
            <person name="Zheng C.-J."/>
            <person name="Schuster L."/>
            <person name="Cowan T.M."/>
            <person name="Smanski M.J."/>
            <person name="Chevrette M.G."/>
            <person name="De Carvalho L.P.S."/>
            <person name="Shen B."/>
        </authorList>
    </citation>
    <scope>NUCLEOTIDE SEQUENCE [LARGE SCALE GENOMIC DNA]</scope>
    <source>
        <strain evidence="1 2">NPDC049574</strain>
    </source>
</reference>
<comment type="caution">
    <text evidence="1">The sequence shown here is derived from an EMBL/GenBank/DDBJ whole genome shotgun (WGS) entry which is preliminary data.</text>
</comment>
<dbReference type="Gene3D" id="1.25.40.290">
    <property type="entry name" value="ARM repeat domains"/>
    <property type="match status" value="1"/>
</dbReference>
<dbReference type="Pfam" id="PF08713">
    <property type="entry name" value="DNA_alkylation"/>
    <property type="match status" value="1"/>
</dbReference>
<keyword evidence="2" id="KW-1185">Reference proteome</keyword>
<evidence type="ECO:0000313" key="1">
    <source>
        <dbReference type="EMBL" id="MEV4292763.1"/>
    </source>
</evidence>
<dbReference type="SUPFAM" id="SSF48371">
    <property type="entry name" value="ARM repeat"/>
    <property type="match status" value="1"/>
</dbReference>
<name>A0ABV3HJM9_9ACTN</name>
<proteinExistence type="predicted"/>
<gene>
    <name evidence="1" type="ORF">AB0K40_45265</name>
</gene>
<dbReference type="InterPro" id="IPR016024">
    <property type="entry name" value="ARM-type_fold"/>
</dbReference>
<evidence type="ECO:0000313" key="2">
    <source>
        <dbReference type="Proteomes" id="UP001552427"/>
    </source>
</evidence>
<organism evidence="1 2">
    <name type="scientific">Nonomuraea bangladeshensis</name>
    <dbReference type="NCBI Taxonomy" id="404385"/>
    <lineage>
        <taxon>Bacteria</taxon>
        <taxon>Bacillati</taxon>
        <taxon>Actinomycetota</taxon>
        <taxon>Actinomycetes</taxon>
        <taxon>Streptosporangiales</taxon>
        <taxon>Streptosporangiaceae</taxon>
        <taxon>Nonomuraea</taxon>
    </lineage>
</organism>
<dbReference type="InterPro" id="IPR014825">
    <property type="entry name" value="DNA_alkylation"/>
</dbReference>
<protein>
    <submittedName>
        <fullName evidence="1">DNA alkylation repair protein</fullName>
    </submittedName>
</protein>
<sequence length="226" mass="25189">MTDLVEELRAALAGASVPELRRRTERLWRQRQDRAGELFDALVALWSRSPSDGEREIRMGIAMLLGAVAVKERAALEVMTTACADDPDWRVQEALAKGLDRHCALRGWQESVPLLESWLTHAHPHVRRAAAEGPRVWTGRPYFADHPDQALRLLGLVRADASSYVRKSAANALSDISKKHPDLVLATLSGWTRTDPAGAWTIKNACRHLSKSHPDETARVLAELRE</sequence>
<accession>A0ABV3HJM9</accession>